<name>A0A481Z8X8_9VIRU</name>
<feature type="domain" description="Peptidase C14 caspase" evidence="1">
    <location>
        <begin position="5"/>
        <end position="237"/>
    </location>
</feature>
<dbReference type="GO" id="GO:0004197">
    <property type="term" value="F:cysteine-type endopeptidase activity"/>
    <property type="evidence" value="ECO:0007669"/>
    <property type="project" value="InterPro"/>
</dbReference>
<dbReference type="PANTHER" id="PTHR48104:SF30">
    <property type="entry name" value="METACASPASE-1"/>
    <property type="match status" value="1"/>
</dbReference>
<dbReference type="Pfam" id="PF00656">
    <property type="entry name" value="Peptidase_C14"/>
    <property type="match status" value="1"/>
</dbReference>
<protein>
    <submittedName>
        <fullName evidence="2">Caspase</fullName>
    </submittedName>
</protein>
<gene>
    <name evidence="2" type="ORF">LCPAC304_01710</name>
</gene>
<evidence type="ECO:0000259" key="1">
    <source>
        <dbReference type="Pfam" id="PF00656"/>
    </source>
</evidence>
<dbReference type="GO" id="GO:0006508">
    <property type="term" value="P:proteolysis"/>
    <property type="evidence" value="ECO:0007669"/>
    <property type="project" value="InterPro"/>
</dbReference>
<proteinExistence type="predicted"/>
<reference evidence="2" key="1">
    <citation type="journal article" date="2019" name="MBio">
        <title>Virus Genomes from Deep Sea Sediments Expand the Ocean Megavirome and Support Independent Origins of Viral Gigantism.</title>
        <authorList>
            <person name="Backstrom D."/>
            <person name="Yutin N."/>
            <person name="Jorgensen S.L."/>
            <person name="Dharamshi J."/>
            <person name="Homa F."/>
            <person name="Zaremba-Niedwiedzka K."/>
            <person name="Spang A."/>
            <person name="Wolf Y.I."/>
            <person name="Koonin E.V."/>
            <person name="Ettema T.J."/>
        </authorList>
    </citation>
    <scope>NUCLEOTIDE SEQUENCE</scope>
</reference>
<accession>A0A481Z8X8</accession>
<dbReference type="Gene3D" id="3.40.50.12660">
    <property type="match status" value="1"/>
</dbReference>
<dbReference type="InterPro" id="IPR050452">
    <property type="entry name" value="Metacaspase"/>
</dbReference>
<dbReference type="EMBL" id="MK500565">
    <property type="protein sequence ID" value="QBK91832.1"/>
    <property type="molecule type" value="Genomic_DNA"/>
</dbReference>
<evidence type="ECO:0000313" key="2">
    <source>
        <dbReference type="EMBL" id="QBK91832.1"/>
    </source>
</evidence>
<sequence length="249" mass="27956">MVKVKRALLVGINYRGTRSELQGCINDVLQVKAFLLTQGYKEKYITVLTDDTDIQPTRANILKYFLELILSGAETLYWHYSGHGGSVVDVSGDEADGLDETLCPIDYAKKGMIIDDEIRGLLPCLNPAQHLTVVIDACHSLSSCDLKWNVYERFGGRRLVLVADENYTDTKGQVVMLSGALDSQTAADAYIDGKFQGAMTYAFLKCYPESKTYEQLLKNIRALLRKERYTQIPNLAAGRNFDLRLKLRV</sequence>
<dbReference type="InterPro" id="IPR011600">
    <property type="entry name" value="Pept_C14_caspase"/>
</dbReference>
<dbReference type="PANTHER" id="PTHR48104">
    <property type="entry name" value="METACASPASE-4"/>
    <property type="match status" value="1"/>
</dbReference>
<organism evidence="2">
    <name type="scientific">Pithovirus LCPAC304</name>
    <dbReference type="NCBI Taxonomy" id="2506594"/>
    <lineage>
        <taxon>Viruses</taxon>
        <taxon>Pithoviruses</taxon>
    </lineage>
</organism>